<protein>
    <submittedName>
        <fullName evidence="2">Uncharacterized protein</fullName>
    </submittedName>
</protein>
<name>A0A8D2G8R5_THEGE</name>
<dbReference type="AlphaFoldDB" id="A0A8D2G8R5"/>
<dbReference type="Ensembl" id="ENSTGET00000037011.1">
    <property type="protein sequence ID" value="ENSTGEP00000031134.1"/>
    <property type="gene ID" value="ENSTGEG00000024947.1"/>
</dbReference>
<keyword evidence="1" id="KW-1133">Transmembrane helix</keyword>
<evidence type="ECO:0000313" key="3">
    <source>
        <dbReference type="Proteomes" id="UP000694411"/>
    </source>
</evidence>
<feature type="transmembrane region" description="Helical" evidence="1">
    <location>
        <begin position="20"/>
        <end position="37"/>
    </location>
</feature>
<keyword evidence="3" id="KW-1185">Reference proteome</keyword>
<evidence type="ECO:0000256" key="1">
    <source>
        <dbReference type="SAM" id="Phobius"/>
    </source>
</evidence>
<keyword evidence="1" id="KW-0472">Membrane</keyword>
<evidence type="ECO:0000313" key="2">
    <source>
        <dbReference type="Ensembl" id="ENSTGEP00000031134.1"/>
    </source>
</evidence>
<reference evidence="2" key="3">
    <citation type="submission" date="2025-09" db="UniProtKB">
        <authorList>
            <consortium name="Ensembl"/>
        </authorList>
    </citation>
    <scope>IDENTIFICATION</scope>
</reference>
<organism evidence="2 3">
    <name type="scientific">Theropithecus gelada</name>
    <name type="common">Gelada baboon</name>
    <dbReference type="NCBI Taxonomy" id="9565"/>
    <lineage>
        <taxon>Eukaryota</taxon>
        <taxon>Metazoa</taxon>
        <taxon>Chordata</taxon>
        <taxon>Craniata</taxon>
        <taxon>Vertebrata</taxon>
        <taxon>Euteleostomi</taxon>
        <taxon>Mammalia</taxon>
        <taxon>Eutheria</taxon>
        <taxon>Euarchontoglires</taxon>
        <taxon>Primates</taxon>
        <taxon>Haplorrhini</taxon>
        <taxon>Catarrhini</taxon>
        <taxon>Cercopithecidae</taxon>
        <taxon>Cercopithecinae</taxon>
        <taxon>Theropithecus</taxon>
    </lineage>
</organism>
<keyword evidence="1" id="KW-0812">Transmembrane</keyword>
<dbReference type="Proteomes" id="UP000694411">
    <property type="component" value="Chromosome 11"/>
</dbReference>
<reference evidence="2" key="2">
    <citation type="submission" date="2025-08" db="UniProtKB">
        <authorList>
            <consortium name="Ensembl"/>
        </authorList>
    </citation>
    <scope>IDENTIFICATION</scope>
</reference>
<proteinExistence type="predicted"/>
<sequence length="63" mass="7496">VLPQEKVWKLHASSHIPCPIHLFIWCSLILFVISLIVKRVEEEENHHIPYLEFLQKGHSEFHV</sequence>
<accession>A0A8D2G8R5</accession>
<reference evidence="2" key="1">
    <citation type="submission" date="2018-05" db="EMBL/GenBank/DDBJ databases">
        <title>Whole genome of Theropithecus gelada.</title>
        <authorList>
            <person name="Chiou K.L."/>
            <person name="Snyder-Mackler N."/>
        </authorList>
    </citation>
    <scope>NUCLEOTIDE SEQUENCE [LARGE SCALE GENOMIC DNA]</scope>
</reference>